<dbReference type="EMBL" id="JABAFX010000027">
    <property type="protein sequence ID" value="NME57841.1"/>
    <property type="molecule type" value="Genomic_DNA"/>
</dbReference>
<dbReference type="AlphaFoldDB" id="A0A848CS63"/>
<dbReference type="RefSeq" id="WP_168933968.1">
    <property type="nucleotide sequence ID" value="NZ_JABAFX010000027.1"/>
</dbReference>
<dbReference type="CDD" id="cd00267">
    <property type="entry name" value="ABC_ATPase"/>
    <property type="match status" value="1"/>
</dbReference>
<accession>A0A848CS63</accession>
<dbReference type="GO" id="GO:0005524">
    <property type="term" value="F:ATP binding"/>
    <property type="evidence" value="ECO:0007669"/>
    <property type="project" value="UniProtKB-KW"/>
</dbReference>
<dbReference type="Proteomes" id="UP000580130">
    <property type="component" value="Unassembled WGS sequence"/>
</dbReference>
<evidence type="ECO:0000313" key="2">
    <source>
        <dbReference type="EMBL" id="NME57841.1"/>
    </source>
</evidence>
<organism evidence="2 3">
    <name type="scientific">Dorea formicigenerans</name>
    <dbReference type="NCBI Taxonomy" id="39486"/>
    <lineage>
        <taxon>Bacteria</taxon>
        <taxon>Bacillati</taxon>
        <taxon>Bacillota</taxon>
        <taxon>Clostridia</taxon>
        <taxon>Lachnospirales</taxon>
        <taxon>Lachnospiraceae</taxon>
        <taxon>Dorea</taxon>
    </lineage>
</organism>
<reference evidence="2 3" key="1">
    <citation type="submission" date="2020-04" db="EMBL/GenBank/DDBJ databases">
        <authorList>
            <person name="Hitch T.C.A."/>
            <person name="Wylensek D."/>
            <person name="Clavel T."/>
        </authorList>
    </citation>
    <scope>NUCLEOTIDE SEQUENCE [LARGE SCALE GENOMIC DNA]</scope>
    <source>
        <strain evidence="2 3">BSM-383-APC-5F</strain>
    </source>
</reference>
<sequence>MKLNIENFAKIKNADIAIDGITVIAGENNTGKSTVGKILFSLFNVLSDIDEKINEERLREIESTNRIIMLGMFDSTRGLALQKAMYYTRRIKKRIRKQLENDRYVDDEKLYEIINTVFDEEKKNASISDKNNWSEIAMEVYKNTKEILQLPEKTIILEAISRYFNNVFHSQMQSLSGKEKQDAIITLEIKGKQEKIYFEKNNCKECTGEINIVHKAIYIDNPFVIDELSKDNELDPMNQMIENLLVTSYREETIEGIIETVRAKEKLADLFEMLQNVVEGDIVMDQKDEFYLRTDKYDEPISVHNLSTGMKSFVILKMLIEKGCLKDKDVLILDEPEIHLHPQWQIAYAELIVLLQKQFDLSVVITTHSPYFVDALNLFSCKYGTDKKVNYYLSSNQNNMVTIDNVTDNIDLIYKKMATPIQMLDTLRYELNNN</sequence>
<keyword evidence="2" id="KW-0547">Nucleotide-binding</keyword>
<feature type="domain" description="Endonuclease GajA/Old nuclease/RecF-like AAA" evidence="1">
    <location>
        <begin position="2"/>
        <end position="373"/>
    </location>
</feature>
<dbReference type="PANTHER" id="PTHR43581:SF2">
    <property type="entry name" value="EXCINUCLEASE ATPASE SUBUNIT"/>
    <property type="match status" value="1"/>
</dbReference>
<dbReference type="SUPFAM" id="SSF52540">
    <property type="entry name" value="P-loop containing nucleoside triphosphate hydrolases"/>
    <property type="match status" value="1"/>
</dbReference>
<dbReference type="Pfam" id="PF13175">
    <property type="entry name" value="AAA_15"/>
    <property type="match status" value="1"/>
</dbReference>
<proteinExistence type="predicted"/>
<dbReference type="InterPro" id="IPR027417">
    <property type="entry name" value="P-loop_NTPase"/>
</dbReference>
<evidence type="ECO:0000259" key="1">
    <source>
        <dbReference type="Pfam" id="PF13175"/>
    </source>
</evidence>
<keyword evidence="2" id="KW-0067">ATP-binding</keyword>
<dbReference type="Gene3D" id="3.40.50.300">
    <property type="entry name" value="P-loop containing nucleotide triphosphate hydrolases"/>
    <property type="match status" value="2"/>
</dbReference>
<comment type="caution">
    <text evidence="2">The sequence shown here is derived from an EMBL/GenBank/DDBJ whole genome shotgun (WGS) entry which is preliminary data.</text>
</comment>
<dbReference type="InterPro" id="IPR051396">
    <property type="entry name" value="Bact_Antivir_Def_Nuclease"/>
</dbReference>
<name>A0A848CS63_9FIRM</name>
<dbReference type="PANTHER" id="PTHR43581">
    <property type="entry name" value="ATP/GTP PHOSPHATASE"/>
    <property type="match status" value="1"/>
</dbReference>
<gene>
    <name evidence="2" type="ORF">HF855_10545</name>
</gene>
<protein>
    <submittedName>
        <fullName evidence="2">ATP-binding protein</fullName>
    </submittedName>
</protein>
<dbReference type="InterPro" id="IPR041685">
    <property type="entry name" value="AAA_GajA/Old/RecF-like"/>
</dbReference>
<evidence type="ECO:0000313" key="3">
    <source>
        <dbReference type="Proteomes" id="UP000580130"/>
    </source>
</evidence>